<accession>A0ABU1SHD9</accession>
<sequence>MTKRWFRLPEDPPLGFYVMVALALFVYFFLPFPERTHP</sequence>
<gene>
    <name evidence="2" type="ORF">J2Y69_003322</name>
</gene>
<evidence type="ECO:0000256" key="1">
    <source>
        <dbReference type="SAM" id="Phobius"/>
    </source>
</evidence>
<keyword evidence="1" id="KW-0812">Transmembrane</keyword>
<feature type="transmembrane region" description="Helical" evidence="1">
    <location>
        <begin position="14"/>
        <end position="32"/>
    </location>
</feature>
<evidence type="ECO:0000313" key="2">
    <source>
        <dbReference type="EMBL" id="MDR6868698.1"/>
    </source>
</evidence>
<comment type="caution">
    <text evidence="2">The sequence shown here is derived from an EMBL/GenBank/DDBJ whole genome shotgun (WGS) entry which is preliminary data.</text>
</comment>
<keyword evidence="1" id="KW-1133">Transmembrane helix</keyword>
<dbReference type="Proteomes" id="UP001259347">
    <property type="component" value="Unassembled WGS sequence"/>
</dbReference>
<keyword evidence="3" id="KW-1185">Reference proteome</keyword>
<keyword evidence="1" id="KW-0472">Membrane</keyword>
<organism evidence="2 3">
    <name type="scientific">Microbacterium resistens</name>
    <dbReference type="NCBI Taxonomy" id="156977"/>
    <lineage>
        <taxon>Bacteria</taxon>
        <taxon>Bacillati</taxon>
        <taxon>Actinomycetota</taxon>
        <taxon>Actinomycetes</taxon>
        <taxon>Micrococcales</taxon>
        <taxon>Microbacteriaceae</taxon>
        <taxon>Microbacterium</taxon>
    </lineage>
</organism>
<reference evidence="2 3" key="1">
    <citation type="submission" date="2023-07" db="EMBL/GenBank/DDBJ databases">
        <title>Sorghum-associated microbial communities from plants grown in Nebraska, USA.</title>
        <authorList>
            <person name="Schachtman D."/>
        </authorList>
    </citation>
    <scope>NUCLEOTIDE SEQUENCE [LARGE SCALE GENOMIC DNA]</scope>
    <source>
        <strain evidence="2 3">2980</strain>
    </source>
</reference>
<protein>
    <submittedName>
        <fullName evidence="2">Uncharacterized protein</fullName>
    </submittedName>
</protein>
<dbReference type="EMBL" id="JAVDUM010000017">
    <property type="protein sequence ID" value="MDR6868698.1"/>
    <property type="molecule type" value="Genomic_DNA"/>
</dbReference>
<proteinExistence type="predicted"/>
<evidence type="ECO:0000313" key="3">
    <source>
        <dbReference type="Proteomes" id="UP001259347"/>
    </source>
</evidence>
<name>A0ABU1SHD9_9MICO</name>